<evidence type="ECO:0000256" key="1">
    <source>
        <dbReference type="SAM" id="MobiDB-lite"/>
    </source>
</evidence>
<dbReference type="SUPFAM" id="SSF160443">
    <property type="entry name" value="SMR domain-like"/>
    <property type="match status" value="1"/>
</dbReference>
<feature type="region of interest" description="Disordered" evidence="1">
    <location>
        <begin position="82"/>
        <end position="114"/>
    </location>
</feature>
<feature type="domain" description="Smr" evidence="2">
    <location>
        <begin position="130"/>
        <end position="218"/>
    </location>
</feature>
<dbReference type="Gene3D" id="3.30.1370.110">
    <property type="match status" value="1"/>
</dbReference>
<protein>
    <submittedName>
        <fullName evidence="3">Smr/MutS family protein</fullName>
    </submittedName>
</protein>
<evidence type="ECO:0000259" key="2">
    <source>
        <dbReference type="PROSITE" id="PS50828"/>
    </source>
</evidence>
<dbReference type="Proteomes" id="UP000595894">
    <property type="component" value="Chromosome"/>
</dbReference>
<dbReference type="InterPro" id="IPR036063">
    <property type="entry name" value="Smr_dom_sf"/>
</dbReference>
<dbReference type="Pfam" id="PF01713">
    <property type="entry name" value="Smr"/>
    <property type="match status" value="1"/>
</dbReference>
<dbReference type="EMBL" id="CP061035">
    <property type="protein sequence ID" value="QQV76133.1"/>
    <property type="molecule type" value="Genomic_DNA"/>
</dbReference>
<name>A0A974NST4_9SPHN</name>
<dbReference type="RefSeq" id="WP_202091047.1">
    <property type="nucleotide sequence ID" value="NZ_CP061035.1"/>
</dbReference>
<sequence>MDHPLSPEEAALWERVLTTVRPLRVAPKPVAKVPVAKVSAVKSVVGPARTAVRPASQPAPAAKPPGDDRGLFAKLLEIGVGGKDASKRPGSRSRAAPVAPPPVSRGPANTLDGSWDKKLARGLVSPDCSIDLHGHNLSTAYATLDRALEQSIRMGDRVVLLVTGKPPRPTSERPHARGAIRAAIGDWLAGSRHASAIAAVRNAHPRHGGAGALYIILRRNDPNRNF</sequence>
<accession>A0A974NST4</accession>
<dbReference type="PANTHER" id="PTHR35562:SF2">
    <property type="entry name" value="DNA ENDONUCLEASE SMRA-RELATED"/>
    <property type="match status" value="1"/>
</dbReference>
<proteinExistence type="predicted"/>
<dbReference type="PANTHER" id="PTHR35562">
    <property type="entry name" value="DNA ENDONUCLEASE SMRA-RELATED"/>
    <property type="match status" value="1"/>
</dbReference>
<reference evidence="4" key="1">
    <citation type="submission" date="2020-09" db="EMBL/GenBank/DDBJ databases">
        <title>Sphingomonas sp., a new species isolated from pork steak.</title>
        <authorList>
            <person name="Heidler von Heilborn D."/>
        </authorList>
    </citation>
    <scope>NUCLEOTIDE SEQUENCE [LARGE SCALE GENOMIC DNA]</scope>
</reference>
<evidence type="ECO:0000313" key="4">
    <source>
        <dbReference type="Proteomes" id="UP000595894"/>
    </source>
</evidence>
<keyword evidence="4" id="KW-1185">Reference proteome</keyword>
<dbReference type="AlphaFoldDB" id="A0A974NST4"/>
<organism evidence="3 4">
    <name type="scientific">Sphingomonas aliaeris</name>
    <dbReference type="NCBI Taxonomy" id="2759526"/>
    <lineage>
        <taxon>Bacteria</taxon>
        <taxon>Pseudomonadati</taxon>
        <taxon>Pseudomonadota</taxon>
        <taxon>Alphaproteobacteria</taxon>
        <taxon>Sphingomonadales</taxon>
        <taxon>Sphingomonadaceae</taxon>
        <taxon>Sphingomonas</taxon>
    </lineage>
</organism>
<dbReference type="PROSITE" id="PS50828">
    <property type="entry name" value="SMR"/>
    <property type="match status" value="1"/>
</dbReference>
<dbReference type="InterPro" id="IPR002625">
    <property type="entry name" value="Smr_dom"/>
</dbReference>
<gene>
    <name evidence="3" type="ORF">H5J25_11365</name>
</gene>
<evidence type="ECO:0000313" key="3">
    <source>
        <dbReference type="EMBL" id="QQV76133.1"/>
    </source>
</evidence>
<dbReference type="KEGG" id="sari:H5J25_11365"/>